<sequence>MSVVNITEQFIKVQREMEQASLLTEVVFGTFHINLKEQNFKVIICNKARTLRVEHGRSSMALEEERNQFKGNNEDRKALEILVEVLEVNEITSLVENGSLLLDFIDIQEYKAVKEQAYAENLPIEVFLKKKKVNEFVIGLLEIRAKYRELHRVTEISEYKRREEKVFHYIKKIEQKAKQQFAH</sequence>
<dbReference type="EMBL" id="JBHSOZ010000010">
    <property type="protein sequence ID" value="MFC5714344.1"/>
    <property type="molecule type" value="Genomic_DNA"/>
</dbReference>
<dbReference type="Proteomes" id="UP001596142">
    <property type="component" value="Unassembled WGS sequence"/>
</dbReference>
<protein>
    <submittedName>
        <fullName evidence="1">Uncharacterized protein</fullName>
    </submittedName>
</protein>
<organism evidence="1 2">
    <name type="scientific">Thalassorhabdus alkalitolerans</name>
    <dbReference type="NCBI Taxonomy" id="2282697"/>
    <lineage>
        <taxon>Bacteria</taxon>
        <taxon>Bacillati</taxon>
        <taxon>Bacillota</taxon>
        <taxon>Bacilli</taxon>
        <taxon>Bacillales</taxon>
        <taxon>Bacillaceae</taxon>
        <taxon>Thalassorhabdus</taxon>
    </lineage>
</organism>
<keyword evidence="2" id="KW-1185">Reference proteome</keyword>
<comment type="caution">
    <text evidence="1">The sequence shown here is derived from an EMBL/GenBank/DDBJ whole genome shotgun (WGS) entry which is preliminary data.</text>
</comment>
<evidence type="ECO:0000313" key="2">
    <source>
        <dbReference type="Proteomes" id="UP001596142"/>
    </source>
</evidence>
<name>A0ABW0YVF5_9BACI</name>
<evidence type="ECO:0000313" key="1">
    <source>
        <dbReference type="EMBL" id="MFC5714344.1"/>
    </source>
</evidence>
<reference evidence="2" key="1">
    <citation type="journal article" date="2019" name="Int. J. Syst. Evol. Microbiol.">
        <title>The Global Catalogue of Microorganisms (GCM) 10K type strain sequencing project: providing services to taxonomists for standard genome sequencing and annotation.</title>
        <authorList>
            <consortium name="The Broad Institute Genomics Platform"/>
            <consortium name="The Broad Institute Genome Sequencing Center for Infectious Disease"/>
            <person name="Wu L."/>
            <person name="Ma J."/>
        </authorList>
    </citation>
    <scope>NUCLEOTIDE SEQUENCE [LARGE SCALE GENOMIC DNA]</scope>
    <source>
        <strain evidence="2">CECT 7184</strain>
    </source>
</reference>
<gene>
    <name evidence="1" type="ORF">ACFPU1_16460</name>
</gene>
<proteinExistence type="predicted"/>
<accession>A0ABW0YVF5</accession>